<evidence type="ECO:0000256" key="2">
    <source>
        <dbReference type="ARBA" id="ARBA00023043"/>
    </source>
</evidence>
<dbReference type="OrthoDB" id="341259at2759"/>
<dbReference type="PROSITE" id="PS50297">
    <property type="entry name" value="ANK_REP_REGION"/>
    <property type="match status" value="1"/>
</dbReference>
<protein>
    <recommendedName>
        <fullName evidence="6">DUF3447 domain-containing protein</fullName>
    </recommendedName>
</protein>
<evidence type="ECO:0008006" key="6">
    <source>
        <dbReference type="Google" id="ProtNLM"/>
    </source>
</evidence>
<comment type="caution">
    <text evidence="4">The sequence shown here is derived from an EMBL/GenBank/DDBJ whole genome shotgun (WGS) entry which is preliminary data.</text>
</comment>
<organism evidence="4 5">
    <name type="scientific">Tritrichomonas foetus</name>
    <dbReference type="NCBI Taxonomy" id="1144522"/>
    <lineage>
        <taxon>Eukaryota</taxon>
        <taxon>Metamonada</taxon>
        <taxon>Parabasalia</taxon>
        <taxon>Tritrichomonadida</taxon>
        <taxon>Tritrichomonadidae</taxon>
        <taxon>Tritrichomonas</taxon>
    </lineage>
</organism>
<dbReference type="RefSeq" id="XP_068367492.1">
    <property type="nucleotide sequence ID" value="XM_068498290.1"/>
</dbReference>
<evidence type="ECO:0000256" key="1">
    <source>
        <dbReference type="ARBA" id="ARBA00022737"/>
    </source>
</evidence>
<dbReference type="Pfam" id="PF12796">
    <property type="entry name" value="Ank_2"/>
    <property type="match status" value="3"/>
</dbReference>
<name>A0A1J4KXC6_9EUKA</name>
<dbReference type="SUPFAM" id="SSF48403">
    <property type="entry name" value="Ankyrin repeat"/>
    <property type="match status" value="3"/>
</dbReference>
<accession>A0A1J4KXC6</accession>
<gene>
    <name evidence="4" type="ORF">TRFO_15273</name>
</gene>
<dbReference type="InterPro" id="IPR050663">
    <property type="entry name" value="Ankyrin-SOCS_Box"/>
</dbReference>
<dbReference type="Pfam" id="PF13606">
    <property type="entry name" value="Ank_3"/>
    <property type="match status" value="1"/>
</dbReference>
<dbReference type="InterPro" id="IPR002110">
    <property type="entry name" value="Ankyrin_rpt"/>
</dbReference>
<proteinExistence type="predicted"/>
<dbReference type="PANTHER" id="PTHR24193:SF121">
    <property type="entry name" value="ADA2A-CONTAINING COMPLEX COMPONENT 3, ISOFORM D"/>
    <property type="match status" value="1"/>
</dbReference>
<dbReference type="Gene3D" id="1.25.40.20">
    <property type="entry name" value="Ankyrin repeat-containing domain"/>
    <property type="match status" value="4"/>
</dbReference>
<sequence>MRKNEKALNNFRVIYDQDTAITSFQYIAHKNNVNLLLSIMEGQPDFFKLTDIDGNTLLHYAVLYNAYELCSFIVENCNTYPFYDTRHFTPAHLAASRNNLKLLQILSKSYVLITSLSSQKWTSLHFAIYHHCYESVQFLIKKFPSLLNSLTIGNEFNDNLKYNNLKFVSPLDLAIILNQHDIIKLLENNDALPSLHAAVLQKDYQAITFLVESKWKEYSNRTGGKQQNSVIHIAVQQQSCRIMHYLLKMNIPINIENKNGFTPLEIAPEYESQKIIKMLIKHALIFSELLVLKAAFRIADLAAKKNVELTKKLTDKINYDENLKVFIQEIPISLFCNTQIDGDTLLIRLIKKNLPDSALLVLDVLGNNNECINIPDSRGATALHYASVIDNSLLLEKLIAKNSDVNKNDTNGLSPMMYALLAGSKSSTEILAKYNPDKICNCGLSSFALNLMLAKANEENINAPPKMPRNLYPIGNHSNFYTIDIHNIKHIIQTHSLNTRDLNERTFNENINVDNSLDQGKNPNLNDENINGNNDDNGFIELFSENVKRFINTLHFNEITNKRISSISNLHLAALAIDTMSIRMTSAANMDSLFDKDSFGRTPLSYAIIHNKVQIVNELFQLMVNHNSKHSNLYEYCDVFGNSYIHYINNDIFLPFIREKRDFFNFYAKNNHNQTIFHLLCKHDCFKIISFIFSVINNYEFLALKDNEGKTAFDYSFENKAIKSLEFLHSIGFENLLIEAVKNDDEKTVLTLLENGYPSLSYDTTMKTPLHYAAELGNHKMVKIFNNLVSASKEDKREWLPIHYAAKINNIECILELLPTSPILNVKLRPFSLCTNIKYKTYLYFVWKRQFFLNLLLDLFDCRISFIQKIIFPFFERNRKLLAFAELYQRLIFIGSIYSQNISFFSPLQHILCPFECFSCDNEQIHEGIDLIINSITLNIGEYFNIIRNLTPLLTIIIDINFLLQNAIKFLISGEEEFDSLFHDDKLYLEFISEHMNDQEEIAQKLFEKLYSIETIQDHLFIEFKAPDKSYFCNGLYFSAAVKIVDKNNKIQLMMNNDRMGAIRQFFPKYNFPMHFPYGKTEMTLAITKDFLIGSNHEVFYAIPIPFLSVVDNGDTIRIYTQSGYFSFVFINPDLAKPFLNVLTSRNLQHTGFHEGESMLDSGNVPKKKYLCVVSYLLNQIREIRILMVNSCKKENCYDACKSHITSLYSTLYNQLTVITKEPDPNYLFFVE</sequence>
<keyword evidence="1" id="KW-0677">Repeat</keyword>
<evidence type="ECO:0000313" key="4">
    <source>
        <dbReference type="EMBL" id="OHT14356.1"/>
    </source>
</evidence>
<dbReference type="GO" id="GO:0000976">
    <property type="term" value="F:transcription cis-regulatory region binding"/>
    <property type="evidence" value="ECO:0007669"/>
    <property type="project" value="TreeGrafter"/>
</dbReference>
<evidence type="ECO:0000313" key="5">
    <source>
        <dbReference type="Proteomes" id="UP000179807"/>
    </source>
</evidence>
<keyword evidence="5" id="KW-1185">Reference proteome</keyword>
<dbReference type="PANTHER" id="PTHR24193">
    <property type="entry name" value="ANKYRIN REPEAT PROTEIN"/>
    <property type="match status" value="1"/>
</dbReference>
<dbReference type="InterPro" id="IPR036770">
    <property type="entry name" value="Ankyrin_rpt-contain_sf"/>
</dbReference>
<dbReference type="Proteomes" id="UP000179807">
    <property type="component" value="Unassembled WGS sequence"/>
</dbReference>
<feature type="repeat" description="ANK" evidence="3">
    <location>
        <begin position="378"/>
        <end position="410"/>
    </location>
</feature>
<dbReference type="GeneID" id="94832994"/>
<dbReference type="PROSITE" id="PS50088">
    <property type="entry name" value="ANK_REPEAT"/>
    <property type="match status" value="1"/>
</dbReference>
<dbReference type="GO" id="GO:0045944">
    <property type="term" value="P:positive regulation of transcription by RNA polymerase II"/>
    <property type="evidence" value="ECO:0007669"/>
    <property type="project" value="TreeGrafter"/>
</dbReference>
<dbReference type="AlphaFoldDB" id="A0A1J4KXC6"/>
<dbReference type="VEuPathDB" id="TrichDB:TRFO_15273"/>
<dbReference type="GO" id="GO:0005634">
    <property type="term" value="C:nucleus"/>
    <property type="evidence" value="ECO:0007669"/>
    <property type="project" value="TreeGrafter"/>
</dbReference>
<keyword evidence="2 3" id="KW-0040">ANK repeat</keyword>
<dbReference type="SMART" id="SM00248">
    <property type="entry name" value="ANK"/>
    <property type="match status" value="13"/>
</dbReference>
<dbReference type="EMBL" id="MLAK01000384">
    <property type="protein sequence ID" value="OHT14356.1"/>
    <property type="molecule type" value="Genomic_DNA"/>
</dbReference>
<evidence type="ECO:0000256" key="3">
    <source>
        <dbReference type="PROSITE-ProRule" id="PRU00023"/>
    </source>
</evidence>
<reference evidence="4" key="1">
    <citation type="submission" date="2016-10" db="EMBL/GenBank/DDBJ databases">
        <authorList>
            <person name="Benchimol M."/>
            <person name="Almeida L.G."/>
            <person name="Vasconcelos A.T."/>
            <person name="Perreira-Neves A."/>
            <person name="Rosa I.A."/>
            <person name="Tasca T."/>
            <person name="Bogo M.R."/>
            <person name="de Souza W."/>
        </authorList>
    </citation>
    <scope>NUCLEOTIDE SEQUENCE [LARGE SCALE GENOMIC DNA]</scope>
    <source>
        <strain evidence="4">K</strain>
    </source>
</reference>